<proteinExistence type="predicted"/>
<comment type="caution">
    <text evidence="2">The sequence shown here is derived from an EMBL/GenBank/DDBJ whole genome shotgun (WGS) entry which is preliminary data.</text>
</comment>
<name>A0ABQ7MH09_BRACM</name>
<evidence type="ECO:0000256" key="1">
    <source>
        <dbReference type="SAM" id="MobiDB-lite"/>
    </source>
</evidence>
<organism evidence="2 3">
    <name type="scientific">Brassica rapa subsp. trilocularis</name>
    <dbReference type="NCBI Taxonomy" id="1813537"/>
    <lineage>
        <taxon>Eukaryota</taxon>
        <taxon>Viridiplantae</taxon>
        <taxon>Streptophyta</taxon>
        <taxon>Embryophyta</taxon>
        <taxon>Tracheophyta</taxon>
        <taxon>Spermatophyta</taxon>
        <taxon>Magnoliopsida</taxon>
        <taxon>eudicotyledons</taxon>
        <taxon>Gunneridae</taxon>
        <taxon>Pentapetalae</taxon>
        <taxon>rosids</taxon>
        <taxon>malvids</taxon>
        <taxon>Brassicales</taxon>
        <taxon>Brassicaceae</taxon>
        <taxon>Brassiceae</taxon>
        <taxon>Brassica</taxon>
    </lineage>
</organism>
<feature type="region of interest" description="Disordered" evidence="1">
    <location>
        <begin position="74"/>
        <end position="105"/>
    </location>
</feature>
<reference evidence="2 3" key="1">
    <citation type="submission" date="2021-03" db="EMBL/GenBank/DDBJ databases">
        <authorList>
            <person name="King G.J."/>
            <person name="Bancroft I."/>
            <person name="Baten A."/>
            <person name="Bloomfield J."/>
            <person name="Borpatragohain P."/>
            <person name="He Z."/>
            <person name="Irish N."/>
            <person name="Irwin J."/>
            <person name="Liu K."/>
            <person name="Mauleon R.P."/>
            <person name="Moore J."/>
            <person name="Morris R."/>
            <person name="Ostergaard L."/>
            <person name="Wang B."/>
            <person name="Wells R."/>
        </authorList>
    </citation>
    <scope>NUCLEOTIDE SEQUENCE [LARGE SCALE GENOMIC DNA]</scope>
    <source>
        <strain evidence="2">R-o-18</strain>
        <tissue evidence="2">Leaf</tissue>
    </source>
</reference>
<sequence length="212" mass="23936">MSDESLKQVVTQQPNVRRARSLRSDRALVPLGRYVGTGLELKSDRCVAIELFRTSTNINPCILVKPSNAISRRPYRSKRVESEDGPKGPKTRLEAHPTTSQLKAHKPQHGNFPFLLFRAATQLGLAVLGLLELGILPTALEPRLKPCYIRVLWEIRVFLVSLFKRKSTVRISVPTRLNSSEHRQTSIHAFSSNLQMLSPEDRSKLSPCFPLF</sequence>
<gene>
    <name evidence="2" type="primary">A05g505000.1_BraROA</name>
    <name evidence="2" type="ORF">IGI04_019282</name>
</gene>
<feature type="compositionally biased region" description="Basic and acidic residues" evidence="1">
    <location>
        <begin position="78"/>
        <end position="95"/>
    </location>
</feature>
<protein>
    <submittedName>
        <fullName evidence="2">Uncharacterized protein</fullName>
    </submittedName>
</protein>
<evidence type="ECO:0000313" key="3">
    <source>
        <dbReference type="Proteomes" id="UP000823674"/>
    </source>
</evidence>
<accession>A0ABQ7MH09</accession>
<dbReference type="EMBL" id="JADBGQ010000005">
    <property type="protein sequence ID" value="KAG5397468.1"/>
    <property type="molecule type" value="Genomic_DNA"/>
</dbReference>
<evidence type="ECO:0000313" key="2">
    <source>
        <dbReference type="EMBL" id="KAG5397468.1"/>
    </source>
</evidence>
<keyword evidence="3" id="KW-1185">Reference proteome</keyword>
<dbReference type="Proteomes" id="UP000823674">
    <property type="component" value="Chromosome A05"/>
</dbReference>